<dbReference type="NCBIfam" id="NF041924">
    <property type="entry name" value="QatB"/>
    <property type="match status" value="1"/>
</dbReference>
<reference evidence="2 3" key="1">
    <citation type="submission" date="2018-05" db="EMBL/GenBank/DDBJ databases">
        <title>Freshwater and sediment microbial communities from various areas in North America, analyzing microbe dynamics in response to fracking.</title>
        <authorList>
            <person name="Lamendella R."/>
        </authorList>
    </citation>
    <scope>NUCLEOTIDE SEQUENCE [LARGE SCALE GENOMIC DNA]</scope>
    <source>
        <strain evidence="2 3">DB-3</strain>
    </source>
</reference>
<gene>
    <name evidence="2" type="ORF">DET56_103477</name>
</gene>
<evidence type="ECO:0000313" key="2">
    <source>
        <dbReference type="EMBL" id="PWW43429.1"/>
    </source>
</evidence>
<dbReference type="InterPro" id="IPR049675">
    <property type="entry name" value="QatB"/>
</dbReference>
<dbReference type="EMBL" id="QGTZ01000003">
    <property type="protein sequence ID" value="PWW43429.1"/>
    <property type="molecule type" value="Genomic_DNA"/>
</dbReference>
<dbReference type="AlphaFoldDB" id="A0A855Y1I7"/>
<organism evidence="2 3">
    <name type="scientific">Paenibacillus pabuli</name>
    <dbReference type="NCBI Taxonomy" id="1472"/>
    <lineage>
        <taxon>Bacteria</taxon>
        <taxon>Bacillati</taxon>
        <taxon>Bacillota</taxon>
        <taxon>Bacilli</taxon>
        <taxon>Bacillales</taxon>
        <taxon>Paenibacillaceae</taxon>
        <taxon>Paenibacillus</taxon>
    </lineage>
</organism>
<feature type="region of interest" description="Disordered" evidence="1">
    <location>
        <begin position="1"/>
        <end position="67"/>
    </location>
</feature>
<dbReference type="RefSeq" id="WP_109998961.1">
    <property type="nucleotide sequence ID" value="NZ_QGTZ01000003.1"/>
</dbReference>
<protein>
    <submittedName>
        <fullName evidence="2">Uncharacterized protein</fullName>
    </submittedName>
</protein>
<proteinExistence type="predicted"/>
<evidence type="ECO:0000313" key="3">
    <source>
        <dbReference type="Proteomes" id="UP000247078"/>
    </source>
</evidence>
<evidence type="ECO:0000256" key="1">
    <source>
        <dbReference type="SAM" id="MobiDB-lite"/>
    </source>
</evidence>
<name>A0A855Y1I7_9BACL</name>
<accession>A0A855Y1I7</accession>
<dbReference type="Proteomes" id="UP000247078">
    <property type="component" value="Unassembled WGS sequence"/>
</dbReference>
<feature type="compositionally biased region" description="Polar residues" evidence="1">
    <location>
        <begin position="55"/>
        <end position="67"/>
    </location>
</feature>
<sequence>MGTSSIYGGPNDKNPLLPEGFDEEYNRNNEDENNDNSSNEAENIEENASDDEKQINQARTGSWQETKRSMSQYITGHSNNKGRVASNYVRATGGSQAASNQAISGRRATVQLGSFLSSVAQIGIHKTLENLQIDYMGKSIETLLSEIVNLISPSSNTKEDAVARNALIEVECKMYEFILENNMDIKSLDHMDEAIFDALMENYVTAYIFERMLSDLQSRFEKYADNAKVALQKENEFRDFIQISVELELQAAKLSKLDYQDKSIDRIIKKLYSDCYRIMEVFI</sequence>
<comment type="caution">
    <text evidence="2">The sequence shown here is derived from an EMBL/GenBank/DDBJ whole genome shotgun (WGS) entry which is preliminary data.</text>
</comment>